<feature type="domain" description="ThuA-like" evidence="1">
    <location>
        <begin position="28"/>
        <end position="276"/>
    </location>
</feature>
<dbReference type="PANTHER" id="PTHR40469:SF2">
    <property type="entry name" value="GALACTOSE-BINDING DOMAIN-LIKE SUPERFAMILY PROTEIN"/>
    <property type="match status" value="1"/>
</dbReference>
<evidence type="ECO:0000259" key="1">
    <source>
        <dbReference type="Pfam" id="PF06283"/>
    </source>
</evidence>
<evidence type="ECO:0000313" key="3">
    <source>
        <dbReference type="Proteomes" id="UP000286402"/>
    </source>
</evidence>
<organism evidence="2 3">
    <name type="scientific">Sphingobacterium siyangense</name>
    <dbReference type="NCBI Taxonomy" id="459529"/>
    <lineage>
        <taxon>Bacteria</taxon>
        <taxon>Pseudomonadati</taxon>
        <taxon>Bacteroidota</taxon>
        <taxon>Sphingobacteriia</taxon>
        <taxon>Sphingobacteriales</taxon>
        <taxon>Sphingobacteriaceae</taxon>
        <taxon>Sphingobacterium</taxon>
    </lineage>
</organism>
<dbReference type="RefSeq" id="WP_120334113.1">
    <property type="nucleotide sequence ID" value="NZ_MCAQ01000012.1"/>
</dbReference>
<dbReference type="InterPro" id="IPR029010">
    <property type="entry name" value="ThuA-like"/>
</dbReference>
<dbReference type="AlphaFoldDB" id="A0A420FVL7"/>
<keyword evidence="3" id="KW-1185">Reference proteome</keyword>
<dbReference type="Proteomes" id="UP000286402">
    <property type="component" value="Unassembled WGS sequence"/>
</dbReference>
<gene>
    <name evidence="2" type="ORF">BCY89_04890</name>
</gene>
<dbReference type="Pfam" id="PF06283">
    <property type="entry name" value="ThuA"/>
    <property type="match status" value="1"/>
</dbReference>
<dbReference type="Gene3D" id="3.40.50.880">
    <property type="match status" value="1"/>
</dbReference>
<dbReference type="EMBL" id="MCAQ01000012">
    <property type="protein sequence ID" value="RKF36996.1"/>
    <property type="molecule type" value="Genomic_DNA"/>
</dbReference>
<protein>
    <recommendedName>
        <fullName evidence="1">ThuA-like domain-containing protein</fullName>
    </recommendedName>
</protein>
<dbReference type="SUPFAM" id="SSF52317">
    <property type="entry name" value="Class I glutamine amidotransferase-like"/>
    <property type="match status" value="1"/>
</dbReference>
<dbReference type="PANTHER" id="PTHR40469">
    <property type="entry name" value="SECRETED GLYCOSYL HYDROLASE"/>
    <property type="match status" value="1"/>
</dbReference>
<dbReference type="InterPro" id="IPR029062">
    <property type="entry name" value="Class_I_gatase-like"/>
</dbReference>
<name>A0A420FVL7_9SPHI</name>
<sequence length="308" mass="34582">MKNNMKVLLLILTLLSGWTTLMGQQKHKALIVTGQDGSHWWKGSTDAIEKILENSGLFDVDVAVSPPYGQDISTFRPHFRDYSLIISNYGGTTWSQETRQDLEQYMAGGGALVVIHSAIVPMADWPEYNKMTALGAWDGRDETVGPYVYFKNNRIVYDYSPGPAGHHGLQHSFDVTHKATDHPILKGLPTVWSHFKDELYTYLRGPAEHMEVLATTIDDTRPQGLGREEPLMWTVNYGKGRVFVTVMGHVGNDPELRYAMECTGFQVTLLRGCEWAVTGKVTQAIPKDFPSKGVQTFRKEFKAPFNAK</sequence>
<reference evidence="2 3" key="1">
    <citation type="submission" date="2016-07" db="EMBL/GenBank/DDBJ databases">
        <title>Genome analysis of Sphingobacterium siyangense T12B17.</title>
        <authorList>
            <person name="Xu D."/>
            <person name="Su Y."/>
            <person name="Zheng S."/>
        </authorList>
    </citation>
    <scope>NUCLEOTIDE SEQUENCE [LARGE SCALE GENOMIC DNA]</scope>
    <source>
        <strain evidence="2 3">T12B17</strain>
    </source>
</reference>
<proteinExistence type="predicted"/>
<accession>A0A420FVL7</accession>
<comment type="caution">
    <text evidence="2">The sequence shown here is derived from an EMBL/GenBank/DDBJ whole genome shotgun (WGS) entry which is preliminary data.</text>
</comment>
<evidence type="ECO:0000313" key="2">
    <source>
        <dbReference type="EMBL" id="RKF36996.1"/>
    </source>
</evidence>